<proteinExistence type="predicted"/>
<keyword evidence="2" id="KW-0472">Membrane</keyword>
<dbReference type="Proteomes" id="UP000324222">
    <property type="component" value="Unassembled WGS sequence"/>
</dbReference>
<sequence>MANTLQQVSRSGEDKGASRHGGRERAEGGAAGMGGCVDLFILWLFVCVVSLCAAAAAAGGGRAVVRGPAWHWRGTDLTELSCPGGRVADLTSRGRVRRARGPAGGLASPPPCSTYRRSWNW</sequence>
<evidence type="ECO:0000313" key="3">
    <source>
        <dbReference type="EMBL" id="MPC24275.1"/>
    </source>
</evidence>
<feature type="compositionally biased region" description="Polar residues" evidence="1">
    <location>
        <begin position="1"/>
        <end position="10"/>
    </location>
</feature>
<accession>A0A5B7DSN1</accession>
<keyword evidence="2" id="KW-1133">Transmembrane helix</keyword>
<protein>
    <submittedName>
        <fullName evidence="3">Uncharacterized protein</fullName>
    </submittedName>
</protein>
<feature type="transmembrane region" description="Helical" evidence="2">
    <location>
        <begin position="40"/>
        <end position="65"/>
    </location>
</feature>
<name>A0A5B7DSN1_PORTR</name>
<evidence type="ECO:0000256" key="2">
    <source>
        <dbReference type="SAM" id="Phobius"/>
    </source>
</evidence>
<comment type="caution">
    <text evidence="3">The sequence shown here is derived from an EMBL/GenBank/DDBJ whole genome shotgun (WGS) entry which is preliminary data.</text>
</comment>
<evidence type="ECO:0000256" key="1">
    <source>
        <dbReference type="SAM" id="MobiDB-lite"/>
    </source>
</evidence>
<keyword evidence="4" id="KW-1185">Reference proteome</keyword>
<evidence type="ECO:0000313" key="4">
    <source>
        <dbReference type="Proteomes" id="UP000324222"/>
    </source>
</evidence>
<gene>
    <name evidence="3" type="ORF">E2C01_017355</name>
</gene>
<keyword evidence="2" id="KW-0812">Transmembrane</keyword>
<dbReference type="EMBL" id="VSRR010001310">
    <property type="protein sequence ID" value="MPC24275.1"/>
    <property type="molecule type" value="Genomic_DNA"/>
</dbReference>
<feature type="compositionally biased region" description="Basic and acidic residues" evidence="1">
    <location>
        <begin position="11"/>
        <end position="27"/>
    </location>
</feature>
<organism evidence="3 4">
    <name type="scientific">Portunus trituberculatus</name>
    <name type="common">Swimming crab</name>
    <name type="synonym">Neptunus trituberculatus</name>
    <dbReference type="NCBI Taxonomy" id="210409"/>
    <lineage>
        <taxon>Eukaryota</taxon>
        <taxon>Metazoa</taxon>
        <taxon>Ecdysozoa</taxon>
        <taxon>Arthropoda</taxon>
        <taxon>Crustacea</taxon>
        <taxon>Multicrustacea</taxon>
        <taxon>Malacostraca</taxon>
        <taxon>Eumalacostraca</taxon>
        <taxon>Eucarida</taxon>
        <taxon>Decapoda</taxon>
        <taxon>Pleocyemata</taxon>
        <taxon>Brachyura</taxon>
        <taxon>Eubrachyura</taxon>
        <taxon>Portunoidea</taxon>
        <taxon>Portunidae</taxon>
        <taxon>Portuninae</taxon>
        <taxon>Portunus</taxon>
    </lineage>
</organism>
<feature type="region of interest" description="Disordered" evidence="1">
    <location>
        <begin position="1"/>
        <end position="30"/>
    </location>
</feature>
<reference evidence="3 4" key="1">
    <citation type="submission" date="2019-05" db="EMBL/GenBank/DDBJ databases">
        <title>Another draft genome of Portunus trituberculatus and its Hox gene families provides insights of decapod evolution.</title>
        <authorList>
            <person name="Jeong J.-H."/>
            <person name="Song I."/>
            <person name="Kim S."/>
            <person name="Choi T."/>
            <person name="Kim D."/>
            <person name="Ryu S."/>
            <person name="Kim W."/>
        </authorList>
    </citation>
    <scope>NUCLEOTIDE SEQUENCE [LARGE SCALE GENOMIC DNA]</scope>
    <source>
        <tissue evidence="3">Muscle</tissue>
    </source>
</reference>
<dbReference type="AlphaFoldDB" id="A0A5B7DSN1"/>